<evidence type="ECO:0000259" key="1">
    <source>
        <dbReference type="SMART" id="SM00849"/>
    </source>
</evidence>
<dbReference type="InterPro" id="IPR036866">
    <property type="entry name" value="RibonucZ/Hydroxyglut_hydro"/>
</dbReference>
<dbReference type="Gene3D" id="3.60.15.10">
    <property type="entry name" value="Ribonuclease Z/Hydroxyacylglutathione hydrolase-like"/>
    <property type="match status" value="1"/>
</dbReference>
<gene>
    <name evidence="2" type="ORF">RM423_05295</name>
</gene>
<dbReference type="InterPro" id="IPR001279">
    <property type="entry name" value="Metallo-B-lactamas"/>
</dbReference>
<dbReference type="Pfam" id="PF13483">
    <property type="entry name" value="Lactamase_B_3"/>
    <property type="match status" value="1"/>
</dbReference>
<protein>
    <submittedName>
        <fullName evidence="2">MBL fold metallo-hydrolase</fullName>
    </submittedName>
</protein>
<comment type="caution">
    <text evidence="2">The sequence shown here is derived from an EMBL/GenBank/DDBJ whole genome shotgun (WGS) entry which is preliminary data.</text>
</comment>
<dbReference type="Proteomes" id="UP001183176">
    <property type="component" value="Unassembled WGS sequence"/>
</dbReference>
<evidence type="ECO:0000313" key="2">
    <source>
        <dbReference type="EMBL" id="MDT0260805.1"/>
    </source>
</evidence>
<sequence>MELTKYSHSCLRVADGDRRLVLDPGVFSEVAEALTDIDAVLITHEHVDHVDAEKLAAAAEANQRLRVWAPKDVVDQLTGNAALADRLTAVGPGESFVAGGLRVRTFGGQHALIHSSIPVVSNVGYLIEDGIYHPGDSYVVPTASVEALLVPINAPWAKVSETADFVVSVRAPKAFQIHDGLISEIGRGGYEGVLKRVIEPYGMTRFQHLNPKDSVSL</sequence>
<proteinExistence type="predicted"/>
<evidence type="ECO:0000313" key="3">
    <source>
        <dbReference type="Proteomes" id="UP001183176"/>
    </source>
</evidence>
<keyword evidence="3" id="KW-1185">Reference proteome</keyword>
<dbReference type="SUPFAM" id="SSF56281">
    <property type="entry name" value="Metallo-hydrolase/oxidoreductase"/>
    <property type="match status" value="1"/>
</dbReference>
<dbReference type="PANTHER" id="PTHR43546">
    <property type="entry name" value="UPF0173 METAL-DEPENDENT HYDROLASE MJ1163-RELATED"/>
    <property type="match status" value="1"/>
</dbReference>
<feature type="domain" description="Metallo-beta-lactamase" evidence="1">
    <location>
        <begin position="7"/>
        <end position="181"/>
    </location>
</feature>
<dbReference type="RefSeq" id="WP_311421962.1">
    <property type="nucleotide sequence ID" value="NZ_JAVREH010000005.1"/>
</dbReference>
<dbReference type="EMBL" id="JAVREH010000005">
    <property type="protein sequence ID" value="MDT0260805.1"/>
    <property type="molecule type" value="Genomic_DNA"/>
</dbReference>
<accession>A0ABU2J749</accession>
<organism evidence="2 3">
    <name type="scientific">Jatrophihabitans lederbergiae</name>
    <dbReference type="NCBI Taxonomy" id="3075547"/>
    <lineage>
        <taxon>Bacteria</taxon>
        <taxon>Bacillati</taxon>
        <taxon>Actinomycetota</taxon>
        <taxon>Actinomycetes</taxon>
        <taxon>Jatrophihabitantales</taxon>
        <taxon>Jatrophihabitantaceae</taxon>
        <taxon>Jatrophihabitans</taxon>
    </lineage>
</organism>
<dbReference type="InterPro" id="IPR050114">
    <property type="entry name" value="UPF0173_UPF0282_UlaG_hydrolase"/>
</dbReference>
<dbReference type="PANTHER" id="PTHR43546:SF3">
    <property type="entry name" value="UPF0173 METAL-DEPENDENT HYDROLASE MJ1163"/>
    <property type="match status" value="1"/>
</dbReference>
<reference evidence="3" key="1">
    <citation type="submission" date="2023-07" db="EMBL/GenBank/DDBJ databases">
        <title>30 novel species of actinomycetes from the DSMZ collection.</title>
        <authorList>
            <person name="Nouioui I."/>
        </authorList>
    </citation>
    <scope>NUCLEOTIDE SEQUENCE [LARGE SCALE GENOMIC DNA]</scope>
    <source>
        <strain evidence="3">DSM 44399</strain>
    </source>
</reference>
<name>A0ABU2J749_9ACTN</name>
<dbReference type="SMART" id="SM00849">
    <property type="entry name" value="Lactamase_B"/>
    <property type="match status" value="1"/>
</dbReference>